<reference evidence="2 3" key="1">
    <citation type="submission" date="2024-03" db="EMBL/GenBank/DDBJ databases">
        <authorList>
            <person name="Jo J.-H."/>
        </authorList>
    </citation>
    <scope>NUCLEOTIDE SEQUENCE [LARGE SCALE GENOMIC DNA]</scope>
    <source>
        <strain evidence="2 3">PS1R-30</strain>
    </source>
</reference>
<dbReference type="PANTHER" id="PTHR47837:SF1">
    <property type="entry name" value="GTP PYROPHOSPHOKINASE YJBM"/>
    <property type="match status" value="1"/>
</dbReference>
<evidence type="ECO:0000313" key="3">
    <source>
        <dbReference type="Proteomes" id="UP001361239"/>
    </source>
</evidence>
<comment type="caution">
    <text evidence="2">The sequence shown here is derived from an EMBL/GenBank/DDBJ whole genome shotgun (WGS) entry which is preliminary data.</text>
</comment>
<keyword evidence="3" id="KW-1185">Reference proteome</keyword>
<dbReference type="CDD" id="cd05399">
    <property type="entry name" value="NT_Rel-Spo_like"/>
    <property type="match status" value="1"/>
</dbReference>
<organism evidence="2 3">
    <name type="scientific">Novosphingobium anseongense</name>
    <dbReference type="NCBI Taxonomy" id="3133436"/>
    <lineage>
        <taxon>Bacteria</taxon>
        <taxon>Pseudomonadati</taxon>
        <taxon>Pseudomonadota</taxon>
        <taxon>Alphaproteobacteria</taxon>
        <taxon>Sphingomonadales</taxon>
        <taxon>Sphingomonadaceae</taxon>
        <taxon>Novosphingobium</taxon>
    </lineage>
</organism>
<evidence type="ECO:0000313" key="2">
    <source>
        <dbReference type="EMBL" id="MEJ5976743.1"/>
    </source>
</evidence>
<protein>
    <submittedName>
        <fullName evidence="2">RelA/SpoT domain-containing protein</fullName>
    </submittedName>
</protein>
<dbReference type="InterPro" id="IPR052366">
    <property type="entry name" value="GTP_Pyrophosphokinase"/>
</dbReference>
<dbReference type="InterPro" id="IPR007685">
    <property type="entry name" value="RelA_SpoT"/>
</dbReference>
<accession>A0ABU8RUU6</accession>
<dbReference type="Gene3D" id="3.30.460.10">
    <property type="entry name" value="Beta Polymerase, domain 2"/>
    <property type="match status" value="1"/>
</dbReference>
<dbReference type="SMART" id="SM00954">
    <property type="entry name" value="RelA_SpoT"/>
    <property type="match status" value="1"/>
</dbReference>
<dbReference type="RefSeq" id="WP_339586705.1">
    <property type="nucleotide sequence ID" value="NZ_JBBHJZ010000002.1"/>
</dbReference>
<name>A0ABU8RUU6_9SPHN</name>
<sequence length="291" mass="33103">MNLRRKGRALDDECLIAQRIKRLSSIEHKLSRFPSMKLSQMQDIGGCRAILKDVKLVNALVSDFKSSDIKHKLSSEDDYIISPKTSGYRGIHLVYRYFSDRKETYNDLKIELQIRSQLQHAWATSVEVVGTLIRQALKSSQGEDDWLQFFRLMGSAIAIEEGCGPVPNTPKSEMALSREIRKLARTLRPIQRLDNYSKMIQVVEKSAKRARYYLLELRPDAGRLSVTGYMEAASKAASDDYLKVERSLSADDGDEAVLVSVDSIDALRKTYPNYFLDTTVFTNAVRRWVGP</sequence>
<dbReference type="InterPro" id="IPR043519">
    <property type="entry name" value="NT_sf"/>
</dbReference>
<feature type="domain" description="RelA/SpoT" evidence="1">
    <location>
        <begin position="18"/>
        <end position="137"/>
    </location>
</feature>
<dbReference type="SUPFAM" id="SSF81301">
    <property type="entry name" value="Nucleotidyltransferase"/>
    <property type="match status" value="1"/>
</dbReference>
<proteinExistence type="predicted"/>
<dbReference type="PANTHER" id="PTHR47837">
    <property type="entry name" value="GTP PYROPHOSPHOKINASE YJBM"/>
    <property type="match status" value="1"/>
</dbReference>
<dbReference type="Pfam" id="PF04607">
    <property type="entry name" value="RelA_SpoT"/>
    <property type="match status" value="1"/>
</dbReference>
<gene>
    <name evidence="2" type="ORF">WG901_08870</name>
</gene>
<dbReference type="Proteomes" id="UP001361239">
    <property type="component" value="Unassembled WGS sequence"/>
</dbReference>
<dbReference type="EMBL" id="JBBHJZ010000002">
    <property type="protein sequence ID" value="MEJ5976743.1"/>
    <property type="molecule type" value="Genomic_DNA"/>
</dbReference>
<evidence type="ECO:0000259" key="1">
    <source>
        <dbReference type="SMART" id="SM00954"/>
    </source>
</evidence>